<accession>A0ABP6W7Z6</accession>
<name>A0ABP6W7Z6_9PSEU</name>
<keyword evidence="2" id="KW-0732">Signal</keyword>
<evidence type="ECO:0000313" key="4">
    <source>
        <dbReference type="Proteomes" id="UP001500689"/>
    </source>
</evidence>
<feature type="chain" id="PRO_5045548871" evidence="2">
    <location>
        <begin position="30"/>
        <end position="345"/>
    </location>
</feature>
<dbReference type="SUPFAM" id="SSF50974">
    <property type="entry name" value="Nitrous oxide reductase, N-terminal domain"/>
    <property type="match status" value="1"/>
</dbReference>
<gene>
    <name evidence="3" type="ORF">GCM10022222_33780</name>
</gene>
<dbReference type="InterPro" id="IPR015943">
    <property type="entry name" value="WD40/YVTN_repeat-like_dom_sf"/>
</dbReference>
<evidence type="ECO:0000313" key="3">
    <source>
        <dbReference type="EMBL" id="GAA3547400.1"/>
    </source>
</evidence>
<feature type="compositionally biased region" description="Pro residues" evidence="1">
    <location>
        <begin position="30"/>
        <end position="45"/>
    </location>
</feature>
<dbReference type="InterPro" id="IPR051200">
    <property type="entry name" value="Host-pathogen_enzymatic-act"/>
</dbReference>
<keyword evidence="3" id="KW-0449">Lipoprotein</keyword>
<sequence length="345" mass="35037">MKPVRLAWAGMRQRAALAAITLLATACSAPDPPPTTPAAGPPPAAEPAKAPPAGTAPSGTVVPAGAAAEGIVADGVTHRVAVGVRDPDGLALLDSTTGRVTGKVPLPGHLRHLQLAAPGGPVLVPDENSDRLLTVDLPSGQITGDVRTGASPHDATRAANGRMFSANEFGRSVAVTENGTVVHTFTDVTQPAGLAAAGNLVGLVDVRQNDLSVYDAATLTRTARLPAGAGPTHVTVDRRGHFAVIDTRGNAVRFFDPAAPAHALTSLALPGTPYGTAYDATRDRLWVTLTAKNQLVGIDLAGTTPKVFTTVATVRQPNTVAVDPTTGTCYVTGTADGTVEIVNPG</sequence>
<comment type="caution">
    <text evidence="3">The sequence shown here is derived from an EMBL/GenBank/DDBJ whole genome shotgun (WGS) entry which is preliminary data.</text>
</comment>
<organism evidence="3 4">
    <name type="scientific">Amycolatopsis ultiminotia</name>
    <dbReference type="NCBI Taxonomy" id="543629"/>
    <lineage>
        <taxon>Bacteria</taxon>
        <taxon>Bacillati</taxon>
        <taxon>Actinomycetota</taxon>
        <taxon>Actinomycetes</taxon>
        <taxon>Pseudonocardiales</taxon>
        <taxon>Pseudonocardiaceae</taxon>
        <taxon>Amycolatopsis</taxon>
    </lineage>
</organism>
<protein>
    <submittedName>
        <fullName evidence="3">Lipoprotein</fullName>
    </submittedName>
</protein>
<reference evidence="4" key="1">
    <citation type="journal article" date="2019" name="Int. J. Syst. Evol. Microbiol.">
        <title>The Global Catalogue of Microorganisms (GCM) 10K type strain sequencing project: providing services to taxonomists for standard genome sequencing and annotation.</title>
        <authorList>
            <consortium name="The Broad Institute Genomics Platform"/>
            <consortium name="The Broad Institute Genome Sequencing Center for Infectious Disease"/>
            <person name="Wu L."/>
            <person name="Ma J."/>
        </authorList>
    </citation>
    <scope>NUCLEOTIDE SEQUENCE [LARGE SCALE GENOMIC DNA]</scope>
    <source>
        <strain evidence="4">JCM 16898</strain>
    </source>
</reference>
<feature type="compositionally biased region" description="Low complexity" evidence="1">
    <location>
        <begin position="46"/>
        <end position="60"/>
    </location>
</feature>
<feature type="signal peptide" evidence="2">
    <location>
        <begin position="1"/>
        <end position="29"/>
    </location>
</feature>
<evidence type="ECO:0000256" key="1">
    <source>
        <dbReference type="SAM" id="MobiDB-lite"/>
    </source>
</evidence>
<evidence type="ECO:0000256" key="2">
    <source>
        <dbReference type="SAM" id="SignalP"/>
    </source>
</evidence>
<dbReference type="PANTHER" id="PTHR47197:SF3">
    <property type="entry name" value="DIHYDRO-HEME D1 DEHYDROGENASE"/>
    <property type="match status" value="1"/>
</dbReference>
<dbReference type="EMBL" id="BAAAZN010000006">
    <property type="protein sequence ID" value="GAA3547400.1"/>
    <property type="molecule type" value="Genomic_DNA"/>
</dbReference>
<dbReference type="Proteomes" id="UP001500689">
    <property type="component" value="Unassembled WGS sequence"/>
</dbReference>
<dbReference type="InterPro" id="IPR011045">
    <property type="entry name" value="N2O_reductase_N"/>
</dbReference>
<dbReference type="PROSITE" id="PS51257">
    <property type="entry name" value="PROKAR_LIPOPROTEIN"/>
    <property type="match status" value="1"/>
</dbReference>
<proteinExistence type="predicted"/>
<feature type="region of interest" description="Disordered" evidence="1">
    <location>
        <begin position="30"/>
        <end position="61"/>
    </location>
</feature>
<keyword evidence="4" id="KW-1185">Reference proteome</keyword>
<dbReference type="Gene3D" id="2.130.10.10">
    <property type="entry name" value="YVTN repeat-like/Quinoprotein amine dehydrogenase"/>
    <property type="match status" value="2"/>
</dbReference>
<dbReference type="PANTHER" id="PTHR47197">
    <property type="entry name" value="PROTEIN NIRF"/>
    <property type="match status" value="1"/>
</dbReference>